<dbReference type="STRING" id="562970.Btus_0906"/>
<dbReference type="Proteomes" id="UP000002368">
    <property type="component" value="Chromosome"/>
</dbReference>
<name>D5WW16_KYRT2</name>
<evidence type="ECO:0000256" key="2">
    <source>
        <dbReference type="ARBA" id="ARBA00022649"/>
    </source>
</evidence>
<reference evidence="8 9" key="1">
    <citation type="journal article" date="2011" name="Stand. Genomic Sci.">
        <title>Complete genome sequence of the thermophilic, hydrogen-oxidizing Bacillus tusciae type strain (T2) and reclassification in the new genus, Kyrpidia gen. nov. as Kyrpidia tusciae comb. nov. and emendation of the family Alicyclobacillaceae da Costa and Rainey, 2010.</title>
        <authorList>
            <person name="Klenk H.P."/>
            <person name="Lapidus A."/>
            <person name="Chertkov O."/>
            <person name="Copeland A."/>
            <person name="Del Rio T.G."/>
            <person name="Nolan M."/>
            <person name="Lucas S."/>
            <person name="Chen F."/>
            <person name="Tice H."/>
            <person name="Cheng J.F."/>
            <person name="Han C."/>
            <person name="Bruce D."/>
            <person name="Goodwin L."/>
            <person name="Pitluck S."/>
            <person name="Pati A."/>
            <person name="Ivanova N."/>
            <person name="Mavromatis K."/>
            <person name="Daum C."/>
            <person name="Chen A."/>
            <person name="Palaniappan K."/>
            <person name="Chang Y.J."/>
            <person name="Land M."/>
            <person name="Hauser L."/>
            <person name="Jeffries C.D."/>
            <person name="Detter J.C."/>
            <person name="Rohde M."/>
            <person name="Abt B."/>
            <person name="Pukall R."/>
            <person name="Goker M."/>
            <person name="Bristow J."/>
            <person name="Markowitz V."/>
            <person name="Hugenholtz P."/>
            <person name="Eisen J.A."/>
        </authorList>
    </citation>
    <scope>NUCLEOTIDE SEQUENCE [LARGE SCALE GENOMIC DNA]</scope>
    <source>
        <strain evidence="8 9">DSM 2912</strain>
    </source>
</reference>
<dbReference type="GO" id="GO:0004519">
    <property type="term" value="F:endonuclease activity"/>
    <property type="evidence" value="ECO:0007669"/>
    <property type="project" value="UniProtKB-KW"/>
</dbReference>
<protein>
    <submittedName>
        <fullName evidence="8">YcfA family protein</fullName>
    </submittedName>
</protein>
<dbReference type="Pfam" id="PF07927">
    <property type="entry name" value="HicA_toxin"/>
    <property type="match status" value="1"/>
</dbReference>
<evidence type="ECO:0000313" key="8">
    <source>
        <dbReference type="EMBL" id="ADG05648.1"/>
    </source>
</evidence>
<dbReference type="KEGG" id="bts:Btus_0906"/>
<keyword evidence="7" id="KW-0346">Stress response</keyword>
<proteinExistence type="inferred from homology"/>
<dbReference type="RefSeq" id="WP_013074940.1">
    <property type="nucleotide sequence ID" value="NC_014098.1"/>
</dbReference>
<dbReference type="EMBL" id="CP002017">
    <property type="protein sequence ID" value="ADG05648.1"/>
    <property type="molecule type" value="Genomic_DNA"/>
</dbReference>
<gene>
    <name evidence="8" type="ordered locus">Btus_0906</name>
</gene>
<dbReference type="InterPro" id="IPR038570">
    <property type="entry name" value="HicA_sf"/>
</dbReference>
<evidence type="ECO:0000256" key="3">
    <source>
        <dbReference type="ARBA" id="ARBA00022722"/>
    </source>
</evidence>
<evidence type="ECO:0000256" key="5">
    <source>
        <dbReference type="ARBA" id="ARBA00022801"/>
    </source>
</evidence>
<dbReference type="InterPro" id="IPR012933">
    <property type="entry name" value="HicA_mRNA_interferase"/>
</dbReference>
<keyword evidence="2" id="KW-1277">Toxin-antitoxin system</keyword>
<dbReference type="HOGENOM" id="CLU_164851_4_2_9"/>
<dbReference type="SUPFAM" id="SSF54786">
    <property type="entry name" value="YcfA/nrd intein domain"/>
    <property type="match status" value="1"/>
</dbReference>
<evidence type="ECO:0000256" key="1">
    <source>
        <dbReference type="ARBA" id="ARBA00006620"/>
    </source>
</evidence>
<dbReference type="GO" id="GO:0003729">
    <property type="term" value="F:mRNA binding"/>
    <property type="evidence" value="ECO:0007669"/>
    <property type="project" value="InterPro"/>
</dbReference>
<dbReference type="OrthoDB" id="9811409at2"/>
<keyword evidence="9" id="KW-1185">Reference proteome</keyword>
<evidence type="ECO:0000313" key="9">
    <source>
        <dbReference type="Proteomes" id="UP000002368"/>
    </source>
</evidence>
<organism evidence="8 9">
    <name type="scientific">Kyrpidia tusciae (strain DSM 2912 / NBRC 15312 / T2)</name>
    <name type="common">Bacillus tusciae</name>
    <dbReference type="NCBI Taxonomy" id="562970"/>
    <lineage>
        <taxon>Bacteria</taxon>
        <taxon>Bacillati</taxon>
        <taxon>Bacillota</taxon>
        <taxon>Bacilli</taxon>
        <taxon>Bacillales</taxon>
        <taxon>Alicyclobacillaceae</taxon>
        <taxon>Kyrpidia</taxon>
    </lineage>
</organism>
<evidence type="ECO:0000256" key="4">
    <source>
        <dbReference type="ARBA" id="ARBA00022759"/>
    </source>
</evidence>
<evidence type="ECO:0000256" key="6">
    <source>
        <dbReference type="ARBA" id="ARBA00022884"/>
    </source>
</evidence>
<dbReference type="AlphaFoldDB" id="D5WW16"/>
<accession>D5WW16</accession>
<dbReference type="GO" id="GO:0016787">
    <property type="term" value="F:hydrolase activity"/>
    <property type="evidence" value="ECO:0007669"/>
    <property type="project" value="UniProtKB-KW"/>
</dbReference>
<evidence type="ECO:0000256" key="7">
    <source>
        <dbReference type="ARBA" id="ARBA00023016"/>
    </source>
</evidence>
<keyword evidence="3" id="KW-0540">Nuclease</keyword>
<keyword evidence="4" id="KW-0255">Endonuclease</keyword>
<dbReference type="Gene3D" id="3.30.920.30">
    <property type="entry name" value="Hypothetical protein"/>
    <property type="match status" value="1"/>
</dbReference>
<sequence length="72" mass="8266">MNGKPVVDRNRRYSSTEIIEILKAHGWTLKRIKGDHYHFFHPDLGGPLPVPHPKKDVPLGTQRNIFKRAGLL</sequence>
<dbReference type="eggNOG" id="COG1724">
    <property type="taxonomic scope" value="Bacteria"/>
</dbReference>
<comment type="similarity">
    <text evidence="1">Belongs to the HicA mRNA interferase family.</text>
</comment>
<keyword evidence="6" id="KW-0694">RNA-binding</keyword>
<keyword evidence="5" id="KW-0378">Hydrolase</keyword>